<dbReference type="EMBL" id="NTFH01000008">
    <property type="protein sequence ID" value="PHQ14793.1"/>
    <property type="molecule type" value="Genomic_DNA"/>
</dbReference>
<proteinExistence type="predicted"/>
<reference evidence="2 3" key="1">
    <citation type="submission" date="2017-09" db="EMBL/GenBank/DDBJ databases">
        <title>The draft genome sequences of Marinobacter sp. PWS21.</title>
        <authorList>
            <person name="Cao J."/>
        </authorList>
    </citation>
    <scope>NUCLEOTIDE SEQUENCE [LARGE SCALE GENOMIC DNA]</scope>
    <source>
        <strain evidence="2 3">PWS21</strain>
    </source>
</reference>
<name>A0A2G1UJY1_9GAMM</name>
<dbReference type="Gene3D" id="2.40.160.20">
    <property type="match status" value="1"/>
</dbReference>
<dbReference type="RefSeq" id="WP_099614710.1">
    <property type="nucleotide sequence ID" value="NZ_KZ319371.1"/>
</dbReference>
<dbReference type="Proteomes" id="UP000231409">
    <property type="component" value="Unassembled WGS sequence"/>
</dbReference>
<dbReference type="SUPFAM" id="SSF56925">
    <property type="entry name" value="OMPA-like"/>
    <property type="match status" value="1"/>
</dbReference>
<keyword evidence="1" id="KW-0732">Signal</keyword>
<evidence type="ECO:0008006" key="4">
    <source>
        <dbReference type="Google" id="ProtNLM"/>
    </source>
</evidence>
<keyword evidence="3" id="KW-1185">Reference proteome</keyword>
<accession>A0A2G1UJY1</accession>
<dbReference type="AlphaFoldDB" id="A0A2G1UJY1"/>
<sequence>MFPNRHRHWLAGLVLAALTAPVAHADIELAPFAGFRMGGEFDIRDSTDDSTSRLDFDDTASLGLVVNVDLAEPGKQLEFYYSRQDTTATTSTTLLAPETSSVDLVIHQLQFGGLYFPGGQTTGGFASGVIGVTRLDPKDSGFDSHHRASLTLGGGYKLPLSRNVLLRLDLRGIYTVLDSGGAVFCSGGCTARFESSGYLQVEAGAGLVLRF</sequence>
<feature type="signal peptide" evidence="1">
    <location>
        <begin position="1"/>
        <end position="25"/>
    </location>
</feature>
<evidence type="ECO:0000313" key="3">
    <source>
        <dbReference type="Proteomes" id="UP000231409"/>
    </source>
</evidence>
<protein>
    <recommendedName>
        <fullName evidence="4">Outer membrane protein beta-barrel domain-containing protein</fullName>
    </recommendedName>
</protein>
<feature type="chain" id="PRO_5013780394" description="Outer membrane protein beta-barrel domain-containing protein" evidence="1">
    <location>
        <begin position="26"/>
        <end position="211"/>
    </location>
</feature>
<dbReference type="InterPro" id="IPR011250">
    <property type="entry name" value="OMP/PagP_B-barrel"/>
</dbReference>
<evidence type="ECO:0000313" key="2">
    <source>
        <dbReference type="EMBL" id="PHQ14793.1"/>
    </source>
</evidence>
<organism evidence="2 3">
    <name type="scientific">Marinobacter profundi</name>
    <dbReference type="NCBI Taxonomy" id="2666256"/>
    <lineage>
        <taxon>Bacteria</taxon>
        <taxon>Pseudomonadati</taxon>
        <taxon>Pseudomonadota</taxon>
        <taxon>Gammaproteobacteria</taxon>
        <taxon>Pseudomonadales</taxon>
        <taxon>Marinobacteraceae</taxon>
        <taxon>Marinobacter</taxon>
    </lineage>
</organism>
<gene>
    <name evidence="2" type="ORF">CLH61_10575</name>
</gene>
<comment type="caution">
    <text evidence="2">The sequence shown here is derived from an EMBL/GenBank/DDBJ whole genome shotgun (WGS) entry which is preliminary data.</text>
</comment>
<evidence type="ECO:0000256" key="1">
    <source>
        <dbReference type="SAM" id="SignalP"/>
    </source>
</evidence>